<evidence type="ECO:0000259" key="6">
    <source>
        <dbReference type="PROSITE" id="PS50600"/>
    </source>
</evidence>
<evidence type="ECO:0000256" key="2">
    <source>
        <dbReference type="ARBA" id="ARBA00022670"/>
    </source>
</evidence>
<dbReference type="InterPro" id="IPR038765">
    <property type="entry name" value="Papain-like_cys_pep_sf"/>
</dbReference>
<keyword evidence="2" id="KW-0645">Protease</keyword>
<evidence type="ECO:0000256" key="4">
    <source>
        <dbReference type="ARBA" id="ARBA00022807"/>
    </source>
</evidence>
<gene>
    <name evidence="7" type="ORF">PDIGIT_LOCUS1886</name>
</gene>
<dbReference type="PROSITE" id="PS50600">
    <property type="entry name" value="ULP_PROTEASE"/>
    <property type="match status" value="1"/>
</dbReference>
<evidence type="ECO:0000256" key="1">
    <source>
        <dbReference type="ARBA" id="ARBA00005234"/>
    </source>
</evidence>
<comment type="similarity">
    <text evidence="1">Belongs to the peptidase C48 family.</text>
</comment>
<dbReference type="GO" id="GO:0006508">
    <property type="term" value="P:proteolysis"/>
    <property type="evidence" value="ECO:0007669"/>
    <property type="project" value="UniProtKB-KW"/>
</dbReference>
<feature type="compositionally biased region" description="Acidic residues" evidence="5">
    <location>
        <begin position="425"/>
        <end position="441"/>
    </location>
</feature>
<protein>
    <recommendedName>
        <fullName evidence="6">Ubiquitin-like protease family profile domain-containing protein</fullName>
    </recommendedName>
</protein>
<evidence type="ECO:0000313" key="8">
    <source>
        <dbReference type="Proteomes" id="UP001152607"/>
    </source>
</evidence>
<feature type="region of interest" description="Disordered" evidence="5">
    <location>
        <begin position="254"/>
        <end position="284"/>
    </location>
</feature>
<keyword evidence="8" id="KW-1185">Reference proteome</keyword>
<dbReference type="GO" id="GO:0016926">
    <property type="term" value="P:protein desumoylation"/>
    <property type="evidence" value="ECO:0007669"/>
    <property type="project" value="TreeGrafter"/>
</dbReference>
<comment type="caution">
    <text evidence="7">The sequence shown here is derived from an EMBL/GenBank/DDBJ whole genome shotgun (WGS) entry which is preliminary data.</text>
</comment>
<dbReference type="PANTHER" id="PTHR12606">
    <property type="entry name" value="SENTRIN/SUMO-SPECIFIC PROTEASE"/>
    <property type="match status" value="1"/>
</dbReference>
<sequence>MRGTKRSCPTAQGENENEAFASSRMPGSWEEDLIDPSTISTFDFVAHSLKSKVRRSIARLFSPVHTVLSYFRPLTYKISAIPQSDGVRPFKKRIIEISANDSPDQPTLDEPSHDQSSPNQPSPDPPSPAPPYESAPHVDQDDTDDSLNDTLMDIVFDDHTEPPVNIEPTEFVSPAQSQEAIIGSPNCASTLNTKQELGAPCGSKPPSRYEQRLARIRARSAPSADCSPDIWERAGLDRQDPFAEVNIFIESLNKSSITGHSPSASPVSPKDSPSRRMLTPKSVRTFNERRQARLKNKFAEVKPLFHVQSGPLPATPDATLHEPCEKDLPELPDAATPCPRKKILKLPDAPREHPNKTVSWAEFSQARPFFIDSTIAEMQDSFVEELQQGHDFDTALANMDDFSDDDEISLHATDTNDAHVVNPELDQEYLSDSSEFDEDPDQAYHSDSSEFDEDPDKEYHSDSSEFDEDPDENPHGSSLAKDVNKKPRAKPSSTQPRFGESFMSRELFDVLYEDFNSKIQLEDTTPAASKSPPTLPAVPILPPLISPLTDVERATLEEKSNACDQGRNSGFSLTESRGVGRASLTAHDFSRLLPNLFNGNPMAWLNDEIVNEYLAILVRFFWDAEGYKGYKSTTAGPSVDALSSYWFNQKPAGLKRWFMKKNLIGQNFLQARLILLPICHQSHWRLAAIKPREKRIEYLDSLAYASQGITEKIIAALPEILGDLYVASEWTVGMEQESVRQENASDCGVFTLLNALVLVRGEEHKRVISDDGMMDARHRIAVTILAGVTTGELD</sequence>
<proteinExistence type="inferred from homology"/>
<dbReference type="GO" id="GO:0016929">
    <property type="term" value="F:deSUMOylase activity"/>
    <property type="evidence" value="ECO:0007669"/>
    <property type="project" value="TreeGrafter"/>
</dbReference>
<reference evidence="7" key="1">
    <citation type="submission" date="2023-01" db="EMBL/GenBank/DDBJ databases">
        <authorList>
            <person name="Van Ghelder C."/>
            <person name="Rancurel C."/>
        </authorList>
    </citation>
    <scope>NUCLEOTIDE SEQUENCE</scope>
    <source>
        <strain evidence="7">CNCM I-4278</strain>
    </source>
</reference>
<feature type="compositionally biased region" description="Pro residues" evidence="5">
    <location>
        <begin position="120"/>
        <end position="133"/>
    </location>
</feature>
<feature type="region of interest" description="Disordered" evidence="5">
    <location>
        <begin position="410"/>
        <end position="500"/>
    </location>
</feature>
<dbReference type="Proteomes" id="UP001152607">
    <property type="component" value="Unassembled WGS sequence"/>
</dbReference>
<dbReference type="OrthoDB" id="1939479at2759"/>
<feature type="compositionally biased region" description="Polar residues" evidence="5">
    <location>
        <begin position="254"/>
        <end position="266"/>
    </location>
</feature>
<dbReference type="Gene3D" id="3.40.395.10">
    <property type="entry name" value="Adenoviral Proteinase, Chain A"/>
    <property type="match status" value="1"/>
</dbReference>
<evidence type="ECO:0000256" key="5">
    <source>
        <dbReference type="SAM" id="MobiDB-lite"/>
    </source>
</evidence>
<dbReference type="SUPFAM" id="SSF54001">
    <property type="entry name" value="Cysteine proteinases"/>
    <property type="match status" value="1"/>
</dbReference>
<dbReference type="GO" id="GO:0005634">
    <property type="term" value="C:nucleus"/>
    <property type="evidence" value="ECO:0007669"/>
    <property type="project" value="TreeGrafter"/>
</dbReference>
<accession>A0A9W4U636</accession>
<keyword evidence="3" id="KW-0378">Hydrolase</keyword>
<evidence type="ECO:0000256" key="3">
    <source>
        <dbReference type="ARBA" id="ARBA00022801"/>
    </source>
</evidence>
<name>A0A9W4U636_9PLEO</name>
<dbReference type="AlphaFoldDB" id="A0A9W4U636"/>
<feature type="region of interest" description="Disordered" evidence="5">
    <location>
        <begin position="1"/>
        <end position="32"/>
    </location>
</feature>
<organism evidence="7 8">
    <name type="scientific">Periconia digitata</name>
    <dbReference type="NCBI Taxonomy" id="1303443"/>
    <lineage>
        <taxon>Eukaryota</taxon>
        <taxon>Fungi</taxon>
        <taxon>Dikarya</taxon>
        <taxon>Ascomycota</taxon>
        <taxon>Pezizomycotina</taxon>
        <taxon>Dothideomycetes</taxon>
        <taxon>Pleosporomycetidae</taxon>
        <taxon>Pleosporales</taxon>
        <taxon>Massarineae</taxon>
        <taxon>Periconiaceae</taxon>
        <taxon>Periconia</taxon>
    </lineage>
</organism>
<feature type="region of interest" description="Disordered" evidence="5">
    <location>
        <begin position="100"/>
        <end position="148"/>
    </location>
</feature>
<dbReference type="InterPro" id="IPR003653">
    <property type="entry name" value="Peptidase_C48_C"/>
</dbReference>
<dbReference type="Pfam" id="PF02902">
    <property type="entry name" value="Peptidase_C48"/>
    <property type="match status" value="1"/>
</dbReference>
<keyword evidence="4" id="KW-0788">Thiol protease</keyword>
<dbReference type="PANTHER" id="PTHR12606:SF141">
    <property type="entry name" value="GH15225P-RELATED"/>
    <property type="match status" value="1"/>
</dbReference>
<dbReference type="EMBL" id="CAOQHR010000001">
    <property type="protein sequence ID" value="CAI6275196.1"/>
    <property type="molecule type" value="Genomic_DNA"/>
</dbReference>
<evidence type="ECO:0000313" key="7">
    <source>
        <dbReference type="EMBL" id="CAI6275196.1"/>
    </source>
</evidence>
<feature type="domain" description="Ubiquitin-like protease family profile" evidence="6">
    <location>
        <begin position="582"/>
        <end position="758"/>
    </location>
</feature>